<organism evidence="1 2">
    <name type="scientific">Electrophorus voltai</name>
    <dbReference type="NCBI Taxonomy" id="2609070"/>
    <lineage>
        <taxon>Eukaryota</taxon>
        <taxon>Metazoa</taxon>
        <taxon>Chordata</taxon>
        <taxon>Craniata</taxon>
        <taxon>Vertebrata</taxon>
        <taxon>Euteleostomi</taxon>
        <taxon>Actinopterygii</taxon>
        <taxon>Neopterygii</taxon>
        <taxon>Teleostei</taxon>
        <taxon>Ostariophysi</taxon>
        <taxon>Gymnotiformes</taxon>
        <taxon>Gymnotoidei</taxon>
        <taxon>Gymnotidae</taxon>
        <taxon>Electrophorus</taxon>
    </lineage>
</organism>
<evidence type="ECO:0000313" key="2">
    <source>
        <dbReference type="Proteomes" id="UP001239994"/>
    </source>
</evidence>
<sequence>MSQDLGVRGATLAPRLGVGPGTHAARPLVRASALFGHGGGRLVVPNAVFPYSVVSYGSCSVPVQCSVIWVL</sequence>
<dbReference type="AlphaFoldDB" id="A0AAD8ZQ10"/>
<comment type="caution">
    <text evidence="1">The sequence shown here is derived from an EMBL/GenBank/DDBJ whole genome shotgun (WGS) entry which is preliminary data.</text>
</comment>
<keyword evidence="2" id="KW-1185">Reference proteome</keyword>
<proteinExistence type="predicted"/>
<reference evidence="1" key="1">
    <citation type="submission" date="2023-03" db="EMBL/GenBank/DDBJ databases">
        <title>Electrophorus voltai genome.</title>
        <authorList>
            <person name="Bian C."/>
        </authorList>
    </citation>
    <scope>NUCLEOTIDE SEQUENCE</scope>
    <source>
        <strain evidence="1">CB-2022</strain>
        <tissue evidence="1">Muscle</tissue>
    </source>
</reference>
<name>A0AAD8ZQ10_9TELE</name>
<dbReference type="EMBL" id="JAROKS010000005">
    <property type="protein sequence ID" value="KAK1803338.1"/>
    <property type="molecule type" value="Genomic_DNA"/>
</dbReference>
<evidence type="ECO:0000313" key="1">
    <source>
        <dbReference type="EMBL" id="KAK1803338.1"/>
    </source>
</evidence>
<protein>
    <submittedName>
        <fullName evidence="1">Uncharacterized protein</fullName>
    </submittedName>
</protein>
<accession>A0AAD8ZQ10</accession>
<dbReference type="Proteomes" id="UP001239994">
    <property type="component" value="Unassembled WGS sequence"/>
</dbReference>
<gene>
    <name evidence="1" type="ORF">P4O66_004119</name>
</gene>